<dbReference type="Proteomes" id="UP001064048">
    <property type="component" value="Chromosome 21"/>
</dbReference>
<evidence type="ECO:0000313" key="2">
    <source>
        <dbReference type="Proteomes" id="UP001064048"/>
    </source>
</evidence>
<keyword evidence="2" id="KW-1185">Reference proteome</keyword>
<sequence length="137" mass="13869">MLDLLPDSNCTVDVSANLLTSCCTTEGDGVGSAGSPKFMSVPQMNDAVGTPPQVPMIYCGAIVSPQPSFCNVSDISASASGYPVPTSVASSLTLVTITSILGAQAMATNGLRSAVTTDLARAGLPLHRLTIPIGVNE</sequence>
<gene>
    <name evidence="1" type="ORF">MSG28_012493</name>
</gene>
<comment type="caution">
    <text evidence="1">The sequence shown here is derived from an EMBL/GenBank/DDBJ whole genome shotgun (WGS) entry which is preliminary data.</text>
</comment>
<protein>
    <submittedName>
        <fullName evidence="1">Uncharacterized protein</fullName>
    </submittedName>
</protein>
<reference evidence="1 2" key="1">
    <citation type="journal article" date="2022" name="Genome Biol. Evol.">
        <title>The Spruce Budworm Genome: Reconstructing the Evolutionary History of Antifreeze Proteins.</title>
        <authorList>
            <person name="Beliveau C."/>
            <person name="Gagne P."/>
            <person name="Picq S."/>
            <person name="Vernygora O."/>
            <person name="Keeling C.I."/>
            <person name="Pinkney K."/>
            <person name="Doucet D."/>
            <person name="Wen F."/>
            <person name="Johnston J.S."/>
            <person name="Maaroufi H."/>
            <person name="Boyle B."/>
            <person name="Laroche J."/>
            <person name="Dewar K."/>
            <person name="Juretic N."/>
            <person name="Blackburn G."/>
            <person name="Nisole A."/>
            <person name="Brunet B."/>
            <person name="Brandao M."/>
            <person name="Lumley L."/>
            <person name="Duan J."/>
            <person name="Quan G."/>
            <person name="Lucarotti C.J."/>
            <person name="Roe A.D."/>
            <person name="Sperling F.A.H."/>
            <person name="Levesque R.C."/>
            <person name="Cusson M."/>
        </authorList>
    </citation>
    <scope>NUCLEOTIDE SEQUENCE [LARGE SCALE GENOMIC DNA]</scope>
    <source>
        <strain evidence="1">Glfc:IPQL:Cfum</strain>
    </source>
</reference>
<proteinExistence type="predicted"/>
<evidence type="ECO:0000313" key="1">
    <source>
        <dbReference type="EMBL" id="KAI8434475.1"/>
    </source>
</evidence>
<dbReference type="EMBL" id="CM046121">
    <property type="protein sequence ID" value="KAI8434475.1"/>
    <property type="molecule type" value="Genomic_DNA"/>
</dbReference>
<name>A0ACC0KE00_CHOFU</name>
<organism evidence="1 2">
    <name type="scientific">Choristoneura fumiferana</name>
    <name type="common">Spruce budworm moth</name>
    <name type="synonym">Archips fumiferana</name>
    <dbReference type="NCBI Taxonomy" id="7141"/>
    <lineage>
        <taxon>Eukaryota</taxon>
        <taxon>Metazoa</taxon>
        <taxon>Ecdysozoa</taxon>
        <taxon>Arthropoda</taxon>
        <taxon>Hexapoda</taxon>
        <taxon>Insecta</taxon>
        <taxon>Pterygota</taxon>
        <taxon>Neoptera</taxon>
        <taxon>Endopterygota</taxon>
        <taxon>Lepidoptera</taxon>
        <taxon>Glossata</taxon>
        <taxon>Ditrysia</taxon>
        <taxon>Tortricoidea</taxon>
        <taxon>Tortricidae</taxon>
        <taxon>Tortricinae</taxon>
        <taxon>Choristoneura</taxon>
    </lineage>
</organism>
<accession>A0ACC0KE00</accession>